<gene>
    <name evidence="1" type="ORF">SAMN02745702_00263</name>
</gene>
<accession>A0A1T4VGL8</accession>
<dbReference type="EMBL" id="FUYA01000001">
    <property type="protein sequence ID" value="SKA64099.1"/>
    <property type="molecule type" value="Genomic_DNA"/>
</dbReference>
<keyword evidence="2" id="KW-1185">Reference proteome</keyword>
<name>A0A1T4VGL8_9BACT</name>
<dbReference type="Proteomes" id="UP000189733">
    <property type="component" value="Unassembled WGS sequence"/>
</dbReference>
<dbReference type="AlphaFoldDB" id="A0A1T4VGL8"/>
<reference evidence="1 2" key="1">
    <citation type="submission" date="2017-02" db="EMBL/GenBank/DDBJ databases">
        <authorList>
            <person name="Peterson S.W."/>
        </authorList>
    </citation>
    <scope>NUCLEOTIDE SEQUENCE [LARGE SCALE GENOMIC DNA]</scope>
    <source>
        <strain evidence="1 2">DSM 18034</strain>
    </source>
</reference>
<protein>
    <submittedName>
        <fullName evidence="1">Uncharacterized protein</fullName>
    </submittedName>
</protein>
<evidence type="ECO:0000313" key="1">
    <source>
        <dbReference type="EMBL" id="SKA64099.1"/>
    </source>
</evidence>
<evidence type="ECO:0000313" key="2">
    <source>
        <dbReference type="Proteomes" id="UP000189733"/>
    </source>
</evidence>
<proteinExistence type="predicted"/>
<sequence>MSYNIMQNAAQPDPISELFRAASALRFIEDALNSADCLPAPSPEGLSCLSGLLAQQLSTLATELWETEDARPFFTPPCPRRSRHKAYARMRTCRTRRRPLAHRSVPPHQ</sequence>
<organism evidence="1 2">
    <name type="scientific">Desulfobaculum bizertense DSM 18034</name>
    <dbReference type="NCBI Taxonomy" id="1121442"/>
    <lineage>
        <taxon>Bacteria</taxon>
        <taxon>Pseudomonadati</taxon>
        <taxon>Thermodesulfobacteriota</taxon>
        <taxon>Desulfovibrionia</taxon>
        <taxon>Desulfovibrionales</taxon>
        <taxon>Desulfovibrionaceae</taxon>
        <taxon>Desulfobaculum</taxon>
    </lineage>
</organism>